<dbReference type="InterPro" id="IPR000515">
    <property type="entry name" value="MetI-like"/>
</dbReference>
<evidence type="ECO:0000256" key="6">
    <source>
        <dbReference type="ARBA" id="ARBA00022475"/>
    </source>
</evidence>
<sequence length="220" mass="23980">MFDFHLVFKYLPMLFEAAAVTVELTLLAIVFGLAIGLGAALGRLSRHRALRDATGAYIWLIRSTPLLVQLFIIYFGLPQFGLELSPFSSGVIGLALNVGAYNAETIRAGILAIPHGQVEASRSLGFGAARTMRLVVLPQALRLIVPPLGNNLIILIKDTSLVSTITLAELFMRTQQLVGATFKPFELYFACAMIYALLTTGTSLVLRQFEQRLILKGGRA</sequence>
<dbReference type="InterPro" id="IPR035906">
    <property type="entry name" value="MetI-like_sf"/>
</dbReference>
<name>A0A118M0J6_BURCE</name>
<protein>
    <recommendedName>
        <fullName evidence="4">Putative glutamine transport system permease protein GlnP</fullName>
    </recommendedName>
</protein>
<comment type="subcellular location">
    <subcellularLocation>
        <location evidence="2">Cell inner membrane</location>
        <topology evidence="2">Multi-pass membrane protein</topology>
    </subcellularLocation>
    <subcellularLocation>
        <location evidence="11">Cell membrane</location>
        <topology evidence="11">Multi-pass membrane protein</topology>
    </subcellularLocation>
</comment>
<evidence type="ECO:0000256" key="3">
    <source>
        <dbReference type="ARBA" id="ARBA00010072"/>
    </source>
</evidence>
<dbReference type="SUPFAM" id="SSF161098">
    <property type="entry name" value="MetI-like"/>
    <property type="match status" value="1"/>
</dbReference>
<dbReference type="RefSeq" id="WP_059530481.1">
    <property type="nucleotide sequence ID" value="NZ_LOXZ01000048.1"/>
</dbReference>
<evidence type="ECO:0000256" key="9">
    <source>
        <dbReference type="ARBA" id="ARBA00022989"/>
    </source>
</evidence>
<evidence type="ECO:0000259" key="12">
    <source>
        <dbReference type="PROSITE" id="PS50928"/>
    </source>
</evidence>
<proteinExistence type="inferred from homology"/>
<dbReference type="PROSITE" id="PS50928">
    <property type="entry name" value="ABC_TM1"/>
    <property type="match status" value="1"/>
</dbReference>
<dbReference type="AlphaFoldDB" id="A0A118M0J6"/>
<dbReference type="InterPro" id="IPR043429">
    <property type="entry name" value="ArtM/GltK/GlnP/TcyL/YhdX-like"/>
</dbReference>
<comment type="function">
    <text evidence="1">Part of the binding-protein-dependent transport system for glutamine; probably responsible for the translocation of the substrate across the membrane.</text>
</comment>
<keyword evidence="10 11" id="KW-0472">Membrane</keyword>
<dbReference type="PANTHER" id="PTHR30614:SF20">
    <property type="entry name" value="GLUTAMINE TRANSPORT SYSTEM PERMEASE PROTEIN GLNP"/>
    <property type="match status" value="1"/>
</dbReference>
<comment type="similarity">
    <text evidence="3">Belongs to the binding-protein-dependent transport system permease family. HisMQ subfamily.</text>
</comment>
<keyword evidence="8" id="KW-0029">Amino-acid transport</keyword>
<evidence type="ECO:0000256" key="11">
    <source>
        <dbReference type="RuleBase" id="RU363032"/>
    </source>
</evidence>
<dbReference type="FunFam" id="1.10.3720.10:FF:000033">
    <property type="entry name" value="Polar amino acid ABC transporter permease"/>
    <property type="match status" value="1"/>
</dbReference>
<feature type="transmembrane region" description="Helical" evidence="11">
    <location>
        <begin position="187"/>
        <end position="206"/>
    </location>
</feature>
<evidence type="ECO:0000313" key="13">
    <source>
        <dbReference type="EMBL" id="KVK73007.1"/>
    </source>
</evidence>
<keyword evidence="6" id="KW-1003">Cell membrane</keyword>
<keyword evidence="9 11" id="KW-1133">Transmembrane helix</keyword>
<keyword evidence="5 11" id="KW-0813">Transport</keyword>
<dbReference type="InterPro" id="IPR010065">
    <property type="entry name" value="AA_ABC_transptr_permease_3TM"/>
</dbReference>
<reference evidence="13 14" key="1">
    <citation type="submission" date="2015-11" db="EMBL/GenBank/DDBJ databases">
        <title>Expanding the genomic diversity of Burkholderia species for the development of highly accurate diagnostics.</title>
        <authorList>
            <person name="Sahl J."/>
            <person name="Keim P."/>
            <person name="Wagner D."/>
        </authorList>
    </citation>
    <scope>NUCLEOTIDE SEQUENCE [LARGE SCALE GENOMIC DNA]</scope>
    <source>
        <strain evidence="13 14">MSMB1302</strain>
    </source>
</reference>
<evidence type="ECO:0000256" key="5">
    <source>
        <dbReference type="ARBA" id="ARBA00022448"/>
    </source>
</evidence>
<organism evidence="13 14">
    <name type="scientific">Burkholderia cepacia</name>
    <name type="common">Pseudomonas cepacia</name>
    <dbReference type="NCBI Taxonomy" id="292"/>
    <lineage>
        <taxon>Bacteria</taxon>
        <taxon>Pseudomonadati</taxon>
        <taxon>Pseudomonadota</taxon>
        <taxon>Betaproteobacteria</taxon>
        <taxon>Burkholderiales</taxon>
        <taxon>Burkholderiaceae</taxon>
        <taxon>Burkholderia</taxon>
        <taxon>Burkholderia cepacia complex</taxon>
    </lineage>
</organism>
<evidence type="ECO:0000256" key="1">
    <source>
        <dbReference type="ARBA" id="ARBA00003159"/>
    </source>
</evidence>
<dbReference type="GO" id="GO:0022857">
    <property type="term" value="F:transmembrane transporter activity"/>
    <property type="evidence" value="ECO:0007669"/>
    <property type="project" value="InterPro"/>
</dbReference>
<gene>
    <name evidence="13" type="ORF">WS90_33095</name>
</gene>
<keyword evidence="7 11" id="KW-0812">Transmembrane</keyword>
<dbReference type="CDD" id="cd06261">
    <property type="entry name" value="TM_PBP2"/>
    <property type="match status" value="1"/>
</dbReference>
<evidence type="ECO:0000256" key="7">
    <source>
        <dbReference type="ARBA" id="ARBA00022692"/>
    </source>
</evidence>
<evidence type="ECO:0000256" key="4">
    <source>
        <dbReference type="ARBA" id="ARBA00016506"/>
    </source>
</evidence>
<feature type="transmembrane region" description="Helical" evidence="11">
    <location>
        <begin position="56"/>
        <end position="77"/>
    </location>
</feature>
<dbReference type="NCBIfam" id="TIGR01726">
    <property type="entry name" value="HEQRo_perm_3TM"/>
    <property type="match status" value="1"/>
</dbReference>
<evidence type="ECO:0000256" key="10">
    <source>
        <dbReference type="ARBA" id="ARBA00023136"/>
    </source>
</evidence>
<dbReference type="EMBL" id="LOYH01000105">
    <property type="protein sequence ID" value="KVK73007.1"/>
    <property type="molecule type" value="Genomic_DNA"/>
</dbReference>
<evidence type="ECO:0000256" key="8">
    <source>
        <dbReference type="ARBA" id="ARBA00022970"/>
    </source>
</evidence>
<dbReference type="PANTHER" id="PTHR30614">
    <property type="entry name" value="MEMBRANE COMPONENT OF AMINO ACID ABC TRANSPORTER"/>
    <property type="match status" value="1"/>
</dbReference>
<evidence type="ECO:0000313" key="14">
    <source>
        <dbReference type="Proteomes" id="UP000069001"/>
    </source>
</evidence>
<comment type="caution">
    <text evidence="13">The sequence shown here is derived from an EMBL/GenBank/DDBJ whole genome shotgun (WGS) entry which is preliminary data.</text>
</comment>
<dbReference type="Pfam" id="PF00528">
    <property type="entry name" value="BPD_transp_1"/>
    <property type="match status" value="1"/>
</dbReference>
<dbReference type="Gene3D" id="1.10.3720.10">
    <property type="entry name" value="MetI-like"/>
    <property type="match status" value="1"/>
</dbReference>
<dbReference type="Proteomes" id="UP000069001">
    <property type="component" value="Unassembled WGS sequence"/>
</dbReference>
<evidence type="ECO:0000256" key="2">
    <source>
        <dbReference type="ARBA" id="ARBA00004429"/>
    </source>
</evidence>
<dbReference type="GO" id="GO:0043190">
    <property type="term" value="C:ATP-binding cassette (ABC) transporter complex"/>
    <property type="evidence" value="ECO:0007669"/>
    <property type="project" value="InterPro"/>
</dbReference>
<feature type="domain" description="ABC transmembrane type-1" evidence="12">
    <location>
        <begin position="18"/>
        <end position="206"/>
    </location>
</feature>
<accession>A0A118M0J6</accession>
<feature type="transmembrane region" description="Helical" evidence="11">
    <location>
        <begin position="20"/>
        <end position="44"/>
    </location>
</feature>
<dbReference type="GO" id="GO:0006865">
    <property type="term" value="P:amino acid transport"/>
    <property type="evidence" value="ECO:0007669"/>
    <property type="project" value="UniProtKB-KW"/>
</dbReference>